<organism evidence="1 2">
    <name type="scientific">Streptomyces mangrovisoli</name>
    <dbReference type="NCBI Taxonomy" id="1428628"/>
    <lineage>
        <taxon>Bacteria</taxon>
        <taxon>Bacillati</taxon>
        <taxon>Actinomycetota</taxon>
        <taxon>Actinomycetes</taxon>
        <taxon>Kitasatosporales</taxon>
        <taxon>Streptomycetaceae</taxon>
        <taxon>Streptomyces</taxon>
    </lineage>
</organism>
<sequence>MRSTTIETNKNVNQQQQPTLVPFIVQRRGEEAAPADLVIHRAAPGRYRLHYLDEDPRDRDLHGVLWGRCSFNPVDEHGRPTGVPEWKMMHPFRQRITMQSLRCQVCTAPARTPLGFVFLSGPRDLDAQAETVLTNQPPVCTRHIQTAARLCPHLAVRPRVFLARSAPLYGVIGVIYGYDPERGVHVVAEPEMPLPYGHPNLPTCLGSQLVRRLSSFTVLTVDELIRELDTAGTP</sequence>
<dbReference type="AlphaFoldDB" id="A0A1J4P0T2"/>
<gene>
    <name evidence="1" type="ORF">WN71_007905</name>
</gene>
<protein>
    <submittedName>
        <fullName evidence="1">Uncharacterized protein</fullName>
    </submittedName>
</protein>
<dbReference type="EMBL" id="LAVA02000016">
    <property type="protein sequence ID" value="OIJ68337.1"/>
    <property type="molecule type" value="Genomic_DNA"/>
</dbReference>
<dbReference type="STRING" id="1428628.WN71_007905"/>
<comment type="caution">
    <text evidence="1">The sequence shown here is derived from an EMBL/GenBank/DDBJ whole genome shotgun (WGS) entry which is preliminary data.</text>
</comment>
<dbReference type="OrthoDB" id="3689934at2"/>
<accession>A0A1J4P0T2</accession>
<evidence type="ECO:0000313" key="1">
    <source>
        <dbReference type="EMBL" id="OIJ68337.1"/>
    </source>
</evidence>
<reference evidence="1" key="1">
    <citation type="submission" date="2016-10" db="EMBL/GenBank/DDBJ databases">
        <title>Genome sequence of Streptomyces mangrovisoli MUSC 149.</title>
        <authorList>
            <person name="Lee L.-H."/>
            <person name="Ser H.-L."/>
        </authorList>
    </citation>
    <scope>NUCLEOTIDE SEQUENCE [LARGE SCALE GENOMIC DNA]</scope>
    <source>
        <strain evidence="1">MUSC 149</strain>
    </source>
</reference>
<proteinExistence type="predicted"/>
<dbReference type="Proteomes" id="UP000034196">
    <property type="component" value="Unassembled WGS sequence"/>
</dbReference>
<keyword evidence="2" id="KW-1185">Reference proteome</keyword>
<name>A0A1J4P0T2_9ACTN</name>
<dbReference type="RefSeq" id="WP_046584340.1">
    <property type="nucleotide sequence ID" value="NZ_LAVA02000016.1"/>
</dbReference>
<evidence type="ECO:0000313" key="2">
    <source>
        <dbReference type="Proteomes" id="UP000034196"/>
    </source>
</evidence>